<dbReference type="Proteomes" id="UP000671960">
    <property type="component" value="Chromosome"/>
</dbReference>
<sequence>MTIENKRLNDLHPVKTKNEFIQRVSWLARDIKENADGWENHNLSDYLEAIAAWVEDMEGYYENCGKALPENINWSVFSDILMAAKTYE</sequence>
<dbReference type="Pfam" id="PF24693">
    <property type="entry name" value="DUF7660"/>
    <property type="match status" value="1"/>
</dbReference>
<evidence type="ECO:0000259" key="1">
    <source>
        <dbReference type="Pfam" id="PF24693"/>
    </source>
</evidence>
<protein>
    <recommendedName>
        <fullName evidence="1">DUF7660 domain-containing protein</fullName>
    </recommendedName>
</protein>
<proteinExistence type="predicted"/>
<keyword evidence="3" id="KW-1185">Reference proteome</keyword>
<organism evidence="2 3">
    <name type="scientific">Brenneria izadpanahii</name>
    <dbReference type="NCBI Taxonomy" id="2722756"/>
    <lineage>
        <taxon>Bacteria</taxon>
        <taxon>Pseudomonadati</taxon>
        <taxon>Pseudomonadota</taxon>
        <taxon>Gammaproteobacteria</taxon>
        <taxon>Enterobacterales</taxon>
        <taxon>Pectobacteriaceae</taxon>
        <taxon>Brenneria</taxon>
    </lineage>
</organism>
<dbReference type="InterPro" id="IPR056077">
    <property type="entry name" value="DUF7660"/>
</dbReference>
<dbReference type="EMBL" id="CP050854">
    <property type="protein sequence ID" value="QTF08501.1"/>
    <property type="molecule type" value="Genomic_DNA"/>
</dbReference>
<dbReference type="RefSeq" id="WP_208231123.1">
    <property type="nucleotide sequence ID" value="NZ_CP050854.1"/>
</dbReference>
<evidence type="ECO:0000313" key="2">
    <source>
        <dbReference type="EMBL" id="QTF08501.1"/>
    </source>
</evidence>
<evidence type="ECO:0000313" key="3">
    <source>
        <dbReference type="Proteomes" id="UP000671960"/>
    </source>
</evidence>
<accession>A0ABX7US57</accession>
<reference evidence="2 3" key="1">
    <citation type="submission" date="2020-03" db="EMBL/GenBank/DDBJ databases">
        <authorList>
            <person name="Bakhshi Ganjeh M."/>
        </authorList>
    </citation>
    <scope>NUCLEOTIDE SEQUENCE [LARGE SCALE GENOMIC DNA]</scope>
    <source>
        <strain evidence="3">Iran 50</strain>
    </source>
</reference>
<gene>
    <name evidence="2" type="ORF">HC231_11750</name>
</gene>
<feature type="domain" description="DUF7660" evidence="1">
    <location>
        <begin position="16"/>
        <end position="88"/>
    </location>
</feature>
<name>A0ABX7US57_9GAMM</name>